<sequence>MQTMKPFHSVTHGGSKAVIRKGPIQPVLMTVMQRMGNKKVTLVENLEFYGIMAEKVAHTAQKLAAASTTVESTPGSSKVLVQGNAVNIISKLLQDEYGLPSKYIDVVDKLKQSRKKGGKR</sequence>
<dbReference type="EMBL" id="CASHTH010001946">
    <property type="protein sequence ID" value="CAI8022353.1"/>
    <property type="molecule type" value="Genomic_DNA"/>
</dbReference>
<gene>
    <name evidence="2" type="ORF">GBAR_LOCUS13140</name>
</gene>
<dbReference type="InterPro" id="IPR039757">
    <property type="entry name" value="EIF2D"/>
</dbReference>
<dbReference type="PROSITE" id="PS50296">
    <property type="entry name" value="SUI1"/>
    <property type="match status" value="1"/>
</dbReference>
<dbReference type="Pfam" id="PF01253">
    <property type="entry name" value="SUI1"/>
    <property type="match status" value="1"/>
</dbReference>
<organism evidence="2 3">
    <name type="scientific">Geodia barretti</name>
    <name type="common">Barrett's horny sponge</name>
    <dbReference type="NCBI Taxonomy" id="519541"/>
    <lineage>
        <taxon>Eukaryota</taxon>
        <taxon>Metazoa</taxon>
        <taxon>Porifera</taxon>
        <taxon>Demospongiae</taxon>
        <taxon>Heteroscleromorpha</taxon>
        <taxon>Tetractinellida</taxon>
        <taxon>Astrophorina</taxon>
        <taxon>Geodiidae</taxon>
        <taxon>Geodia</taxon>
    </lineage>
</organism>
<dbReference type="CDD" id="cd11608">
    <property type="entry name" value="eIF2D_C"/>
    <property type="match status" value="1"/>
</dbReference>
<evidence type="ECO:0000313" key="2">
    <source>
        <dbReference type="EMBL" id="CAI8022353.1"/>
    </source>
</evidence>
<dbReference type="GO" id="GO:0003743">
    <property type="term" value="F:translation initiation factor activity"/>
    <property type="evidence" value="ECO:0007669"/>
    <property type="project" value="UniProtKB-KW"/>
</dbReference>
<evidence type="ECO:0000259" key="1">
    <source>
        <dbReference type="PROSITE" id="PS50296"/>
    </source>
</evidence>
<dbReference type="Gene3D" id="3.30.780.10">
    <property type="entry name" value="SUI1-like domain"/>
    <property type="match status" value="1"/>
</dbReference>
<keyword evidence="3" id="KW-1185">Reference proteome</keyword>
<name>A0AA35S482_GEOBA</name>
<dbReference type="GO" id="GO:0001731">
    <property type="term" value="P:formation of translation preinitiation complex"/>
    <property type="evidence" value="ECO:0007669"/>
    <property type="project" value="InterPro"/>
</dbReference>
<dbReference type="SUPFAM" id="SSF55159">
    <property type="entry name" value="eIF1-like"/>
    <property type="match status" value="1"/>
</dbReference>
<keyword evidence="2" id="KW-0648">Protein biosynthesis</keyword>
<dbReference type="InterPro" id="IPR039759">
    <property type="entry name" value="eIF2D_SUI1"/>
</dbReference>
<dbReference type="PANTHER" id="PTHR12217:SF4">
    <property type="entry name" value="EUKARYOTIC TRANSLATION INITIATION FACTOR 2D"/>
    <property type="match status" value="1"/>
</dbReference>
<protein>
    <submittedName>
        <fullName evidence="2">Eukaryotic translation initiation factor 2D</fullName>
    </submittedName>
</protein>
<proteinExistence type="predicted"/>
<dbReference type="Proteomes" id="UP001174909">
    <property type="component" value="Unassembled WGS sequence"/>
</dbReference>
<dbReference type="InterPro" id="IPR036877">
    <property type="entry name" value="SUI1_dom_sf"/>
</dbReference>
<evidence type="ECO:0000313" key="3">
    <source>
        <dbReference type="Proteomes" id="UP001174909"/>
    </source>
</evidence>
<feature type="domain" description="SUI1" evidence="1">
    <location>
        <begin position="27"/>
        <end position="97"/>
    </location>
</feature>
<comment type="caution">
    <text evidence="2">The sequence shown here is derived from an EMBL/GenBank/DDBJ whole genome shotgun (WGS) entry which is preliminary data.</text>
</comment>
<keyword evidence="2" id="KW-0396">Initiation factor</keyword>
<accession>A0AA35S482</accession>
<dbReference type="InterPro" id="IPR001950">
    <property type="entry name" value="SUI1"/>
</dbReference>
<dbReference type="AlphaFoldDB" id="A0AA35S482"/>
<dbReference type="PANTHER" id="PTHR12217">
    <property type="entry name" value="EUKARYOTIC TRANSLATION INITIATION FACTOR 2D"/>
    <property type="match status" value="1"/>
</dbReference>
<reference evidence="2" key="1">
    <citation type="submission" date="2023-03" db="EMBL/GenBank/DDBJ databases">
        <authorList>
            <person name="Steffen K."/>
            <person name="Cardenas P."/>
        </authorList>
    </citation>
    <scope>NUCLEOTIDE SEQUENCE</scope>
</reference>